<feature type="transmembrane region" description="Helical" evidence="2">
    <location>
        <begin position="94"/>
        <end position="117"/>
    </location>
</feature>
<feature type="region of interest" description="Disordered" evidence="1">
    <location>
        <begin position="243"/>
        <end position="302"/>
    </location>
</feature>
<evidence type="ECO:0000313" key="3">
    <source>
        <dbReference type="EMBL" id="PCD32977.1"/>
    </source>
</evidence>
<feature type="transmembrane region" description="Helical" evidence="2">
    <location>
        <begin position="21"/>
        <end position="39"/>
    </location>
</feature>
<gene>
    <name evidence="3" type="ORF">AU210_009212</name>
</gene>
<dbReference type="AlphaFoldDB" id="A0A2H3GQK8"/>
<reference evidence="3 4" key="2">
    <citation type="journal article" date="2017" name="Sci. Rep.">
        <title>A mobile pathogenicity chromosome in Fusarium oxysporum for infection of multiple cucurbit species.</title>
        <authorList>
            <person name="van Dam P."/>
            <person name="Fokkens L."/>
            <person name="Ayukawa Y."/>
            <person name="van der Gragt M."/>
            <person name="Ter Horst A."/>
            <person name="Brankovics B."/>
            <person name="Houterman P.M."/>
            <person name="Arie T."/>
            <person name="Rep M."/>
        </authorList>
    </citation>
    <scope>NUCLEOTIDE SEQUENCE [LARGE SCALE GENOMIC DNA]</scope>
    <source>
        <strain evidence="3 4">Forc016</strain>
    </source>
</reference>
<feature type="compositionally biased region" description="Pro residues" evidence="1">
    <location>
        <begin position="263"/>
        <end position="284"/>
    </location>
</feature>
<comment type="caution">
    <text evidence="3">The sequence shown here is derived from an EMBL/GenBank/DDBJ whole genome shotgun (WGS) entry which is preliminary data.</text>
</comment>
<organism evidence="3 4">
    <name type="scientific">Fusarium oxysporum f. sp. radicis-cucumerinum</name>
    <dbReference type="NCBI Taxonomy" id="327505"/>
    <lineage>
        <taxon>Eukaryota</taxon>
        <taxon>Fungi</taxon>
        <taxon>Dikarya</taxon>
        <taxon>Ascomycota</taxon>
        <taxon>Pezizomycotina</taxon>
        <taxon>Sordariomycetes</taxon>
        <taxon>Hypocreomycetidae</taxon>
        <taxon>Hypocreales</taxon>
        <taxon>Nectriaceae</taxon>
        <taxon>Fusarium</taxon>
        <taxon>Fusarium oxysporum species complex</taxon>
    </lineage>
</organism>
<feature type="compositionally biased region" description="Polar residues" evidence="1">
    <location>
        <begin position="291"/>
        <end position="302"/>
    </location>
</feature>
<feature type="region of interest" description="Disordered" evidence="1">
    <location>
        <begin position="327"/>
        <end position="362"/>
    </location>
</feature>
<evidence type="ECO:0000313" key="4">
    <source>
        <dbReference type="Proteomes" id="UP000219602"/>
    </source>
</evidence>
<dbReference type="EMBL" id="MABQ02000006">
    <property type="protein sequence ID" value="PCD32977.1"/>
    <property type="molecule type" value="Genomic_DNA"/>
</dbReference>
<evidence type="ECO:0000256" key="1">
    <source>
        <dbReference type="SAM" id="MobiDB-lite"/>
    </source>
</evidence>
<keyword evidence="2" id="KW-1133">Transmembrane helix</keyword>
<dbReference type="Proteomes" id="UP000219602">
    <property type="component" value="Chromosome 8"/>
</dbReference>
<sequence>MSSEWPRNISTTRTKSMHMNSSIQFSVYLFVVFTTRYAGAMPVTTGPPVLSKEDAESLVSHALGSFTNPDQRNKETSQDNYARDYARTGADKGAIVGGTVAGGIIICVTVFFGVLILKKYLARQGKYNKRVVDGKPLCPDTETPGTTSSTPTRTAWRQTFNHRISVPYADSVYSQRSFGNTAAATQMSRASAQPIPLPTIPSKAAEMLGVEDTNSTPLAKIPLPSPRLLTTPLSENFMPKTPILQYSSSQSPPEQSPLRRNPPLLPPPKNPPPQCPLPPVPTHEPPAVGVSKQSRSPQNRTSSVCTMSTLGMELLHDVMQPLESTTFSPPPEKASFLRSPPPISKTNKLPPVAMNNSKGQNRVPSRRYFVPLFKNNGQLPSPTSPGGGVLSEPGTRNRTKNIINSKAETVLRDSSRAGLFSLGHNKI</sequence>
<accession>A0A2H3GQK8</accession>
<feature type="region of interest" description="Disordered" evidence="1">
    <location>
        <begin position="374"/>
        <end position="397"/>
    </location>
</feature>
<reference evidence="3 4" key="1">
    <citation type="journal article" date="2016" name="Environ. Microbiol.">
        <title>Effector profiles distinguish formae speciales of Fusarium oxysporum.</title>
        <authorList>
            <person name="van Dam P."/>
            <person name="Fokkens L."/>
            <person name="Schmidt S.M."/>
            <person name="Linmans J.H."/>
            <person name="Kistler H.C."/>
            <person name="Ma L.J."/>
            <person name="Rep M."/>
        </authorList>
    </citation>
    <scope>NUCLEOTIDE SEQUENCE [LARGE SCALE GENOMIC DNA]</scope>
    <source>
        <strain evidence="3 4">Forc016</strain>
    </source>
</reference>
<evidence type="ECO:0000256" key="2">
    <source>
        <dbReference type="SAM" id="Phobius"/>
    </source>
</evidence>
<keyword evidence="2" id="KW-0812">Transmembrane</keyword>
<feature type="compositionally biased region" description="Low complexity" evidence="1">
    <location>
        <begin position="245"/>
        <end position="262"/>
    </location>
</feature>
<protein>
    <submittedName>
        <fullName evidence="3">Uncharacterized protein</fullName>
    </submittedName>
</protein>
<proteinExistence type="predicted"/>
<name>A0A2H3GQK8_FUSOX</name>
<feature type="region of interest" description="Disordered" evidence="1">
    <location>
        <begin position="215"/>
        <end position="234"/>
    </location>
</feature>
<keyword evidence="2" id="KW-0472">Membrane</keyword>